<organism evidence="12 13">
    <name type="scientific">Ferrimonas lipolytica</name>
    <dbReference type="NCBI Taxonomy" id="2724191"/>
    <lineage>
        <taxon>Bacteria</taxon>
        <taxon>Pseudomonadati</taxon>
        <taxon>Pseudomonadota</taxon>
        <taxon>Gammaproteobacteria</taxon>
        <taxon>Alteromonadales</taxon>
        <taxon>Ferrimonadaceae</taxon>
        <taxon>Ferrimonas</taxon>
    </lineage>
</organism>
<accession>A0A6H1UCH7</accession>
<evidence type="ECO:0000256" key="2">
    <source>
        <dbReference type="ARBA" id="ARBA00009677"/>
    </source>
</evidence>
<dbReference type="InterPro" id="IPR012834">
    <property type="entry name" value="FlgG_G_neg"/>
</dbReference>
<dbReference type="RefSeq" id="WP_168660046.1">
    <property type="nucleotide sequence ID" value="NZ_CP051180.1"/>
</dbReference>
<protein>
    <recommendedName>
        <fullName evidence="3 7">Flagellar basal-body rod protein FlgG</fullName>
    </recommendedName>
    <alternativeName>
        <fullName evidence="6 8">Distal rod protein</fullName>
    </alternativeName>
</protein>
<comment type="subcellular location">
    <subcellularLocation>
        <location evidence="1 8">Bacterial flagellum basal body</location>
    </subcellularLocation>
</comment>
<dbReference type="InterPro" id="IPR053967">
    <property type="entry name" value="LlgE_F_G-like_D1"/>
</dbReference>
<dbReference type="GO" id="GO:0009426">
    <property type="term" value="C:bacterial-type flagellum basal body, distal rod"/>
    <property type="evidence" value="ECO:0007669"/>
    <property type="project" value="UniProtKB-UniRule"/>
</dbReference>
<evidence type="ECO:0000256" key="5">
    <source>
        <dbReference type="ARBA" id="ARBA00025933"/>
    </source>
</evidence>
<dbReference type="EMBL" id="CP051180">
    <property type="protein sequence ID" value="QIZ76785.1"/>
    <property type="molecule type" value="Genomic_DNA"/>
</dbReference>
<sequence length="261" mass="27574">MSSSLWISKTGLAAQDAKLQAISNNLANVNTTGFKRDRIAFTDLFYQVQRQPGGQVDELNDLPSGTQMGTGVKIAGSQKVFTTGALVTTDQQLDLAIEGQGFFQVEQSNGELSYTRDGQFFRNADGMMVTSGGLPLIPEIAIPEDATAVTIGEDGTVTAEIAGQTGGDTLGQINTVNFINPAGLEALGGNLYAETDSSGVAVEGIPGEQGLGRLQQGALESSNVSVVEEMVEMISTQRAYEMNAKVMSASDEMMQFLNQTV</sequence>
<dbReference type="PROSITE" id="PS00588">
    <property type="entry name" value="FLAGELLA_BB_ROD"/>
    <property type="match status" value="1"/>
</dbReference>
<dbReference type="Pfam" id="PF00460">
    <property type="entry name" value="Flg_bb_rod"/>
    <property type="match status" value="1"/>
</dbReference>
<name>A0A6H1UCH7_9GAMM</name>
<evidence type="ECO:0000256" key="3">
    <source>
        <dbReference type="ARBA" id="ARBA00017948"/>
    </source>
</evidence>
<evidence type="ECO:0000313" key="13">
    <source>
        <dbReference type="Proteomes" id="UP000501602"/>
    </source>
</evidence>
<dbReference type="AlphaFoldDB" id="A0A6H1UCH7"/>
<dbReference type="NCBIfam" id="TIGR02488">
    <property type="entry name" value="flgG_G_neg"/>
    <property type="match status" value="1"/>
</dbReference>
<keyword evidence="12" id="KW-0282">Flagellum</keyword>
<evidence type="ECO:0000259" key="10">
    <source>
        <dbReference type="Pfam" id="PF06429"/>
    </source>
</evidence>
<dbReference type="InterPro" id="IPR020013">
    <property type="entry name" value="Flagellar_FlgE/F/G"/>
</dbReference>
<comment type="subunit">
    <text evidence="5 8">The basal body constitutes a major portion of the flagellar organelle and consists of four rings (L,P,S, and M) mounted on a central rod. The rod consists of about 26 subunits of FlgG in the distal portion, and FlgB, FlgC and FlgF are thought to build up the proximal portion of the rod with about 6 subunits each.</text>
</comment>
<proteinExistence type="inferred from homology"/>
<feature type="domain" description="Flagellar basal-body/hook protein C-terminal" evidence="10">
    <location>
        <begin position="215"/>
        <end position="259"/>
    </location>
</feature>
<keyword evidence="13" id="KW-1185">Reference proteome</keyword>
<dbReference type="Pfam" id="PF06429">
    <property type="entry name" value="Flg_bbr_C"/>
    <property type="match status" value="1"/>
</dbReference>
<dbReference type="NCBIfam" id="TIGR03506">
    <property type="entry name" value="FlgEFG_subfam"/>
    <property type="match status" value="2"/>
</dbReference>
<feature type="domain" description="Flagellar basal body rod protein N-terminal" evidence="9">
    <location>
        <begin position="10"/>
        <end position="35"/>
    </location>
</feature>
<dbReference type="InterPro" id="IPR010930">
    <property type="entry name" value="Flg_bb/hook_C_dom"/>
</dbReference>
<gene>
    <name evidence="12" type="primary">flgG</name>
    <name evidence="12" type="ORF">HER31_07795</name>
</gene>
<evidence type="ECO:0000256" key="7">
    <source>
        <dbReference type="NCBIfam" id="TIGR02488"/>
    </source>
</evidence>
<evidence type="ECO:0000256" key="1">
    <source>
        <dbReference type="ARBA" id="ARBA00004117"/>
    </source>
</evidence>
<dbReference type="InterPro" id="IPR037925">
    <property type="entry name" value="FlgE/F/G-like"/>
</dbReference>
<dbReference type="Pfam" id="PF22692">
    <property type="entry name" value="LlgE_F_G_D1"/>
    <property type="match status" value="1"/>
</dbReference>
<dbReference type="SUPFAM" id="SSF117143">
    <property type="entry name" value="Flagellar hook protein flgE"/>
    <property type="match status" value="1"/>
</dbReference>
<keyword evidence="12" id="KW-0969">Cilium</keyword>
<keyword evidence="12" id="KW-0966">Cell projection</keyword>
<keyword evidence="4 8" id="KW-0975">Bacterial flagellum</keyword>
<dbReference type="KEGG" id="fes:HER31_07795"/>
<reference evidence="12 13" key="1">
    <citation type="submission" date="2020-04" db="EMBL/GenBank/DDBJ databases">
        <title>Ferrimonas sp. S7 isolated from sea water.</title>
        <authorList>
            <person name="Bae S.S."/>
            <person name="Baek K."/>
        </authorList>
    </citation>
    <scope>NUCLEOTIDE SEQUENCE [LARGE SCALE GENOMIC DNA]</scope>
    <source>
        <strain evidence="12 13">S7</strain>
    </source>
</reference>
<feature type="domain" description="Flagellar hook protein FlgE/F/G-like D1" evidence="11">
    <location>
        <begin position="96"/>
        <end position="159"/>
    </location>
</feature>
<evidence type="ECO:0000256" key="8">
    <source>
        <dbReference type="RuleBase" id="RU362116"/>
    </source>
</evidence>
<evidence type="ECO:0000313" key="12">
    <source>
        <dbReference type="EMBL" id="QIZ76785.1"/>
    </source>
</evidence>
<comment type="similarity">
    <text evidence="2 8">Belongs to the flagella basal body rod proteins family.</text>
</comment>
<evidence type="ECO:0000259" key="11">
    <source>
        <dbReference type="Pfam" id="PF22692"/>
    </source>
</evidence>
<evidence type="ECO:0000256" key="6">
    <source>
        <dbReference type="ARBA" id="ARBA00032912"/>
    </source>
</evidence>
<dbReference type="InterPro" id="IPR001444">
    <property type="entry name" value="Flag_bb_rod_N"/>
</dbReference>
<dbReference type="GO" id="GO:0071978">
    <property type="term" value="P:bacterial-type flagellum-dependent swarming motility"/>
    <property type="evidence" value="ECO:0007669"/>
    <property type="project" value="TreeGrafter"/>
</dbReference>
<dbReference type="PANTHER" id="PTHR30435">
    <property type="entry name" value="FLAGELLAR PROTEIN"/>
    <property type="match status" value="1"/>
</dbReference>
<dbReference type="Proteomes" id="UP000501602">
    <property type="component" value="Chromosome"/>
</dbReference>
<dbReference type="InterPro" id="IPR019776">
    <property type="entry name" value="Flagellar_basal_body_rod_CS"/>
</dbReference>
<dbReference type="PANTHER" id="PTHR30435:SF19">
    <property type="entry name" value="FLAGELLAR BASAL-BODY ROD PROTEIN FLGG"/>
    <property type="match status" value="1"/>
</dbReference>
<evidence type="ECO:0000259" key="9">
    <source>
        <dbReference type="Pfam" id="PF00460"/>
    </source>
</evidence>
<evidence type="ECO:0000256" key="4">
    <source>
        <dbReference type="ARBA" id="ARBA00023143"/>
    </source>
</evidence>